<protein>
    <submittedName>
        <fullName evidence="2">SDR family oxidoreductase</fullName>
    </submittedName>
</protein>
<reference evidence="3" key="1">
    <citation type="journal article" date="2019" name="Int. J. Syst. Evol. Microbiol.">
        <title>The Global Catalogue of Microorganisms (GCM) 10K type strain sequencing project: providing services to taxonomists for standard genome sequencing and annotation.</title>
        <authorList>
            <consortium name="The Broad Institute Genomics Platform"/>
            <consortium name="The Broad Institute Genome Sequencing Center for Infectious Disease"/>
            <person name="Wu L."/>
            <person name="Ma J."/>
        </authorList>
    </citation>
    <scope>NUCLEOTIDE SEQUENCE [LARGE SCALE GENOMIC DNA]</scope>
    <source>
        <strain evidence="3">JCM 18531</strain>
    </source>
</reference>
<dbReference type="EMBL" id="BAABKM010000002">
    <property type="protein sequence ID" value="GAA4706680.1"/>
    <property type="molecule type" value="Genomic_DNA"/>
</dbReference>
<accession>A0ABP8XIY8</accession>
<dbReference type="Gene3D" id="3.40.50.720">
    <property type="entry name" value="NAD(P)-binding Rossmann-like Domain"/>
    <property type="match status" value="1"/>
</dbReference>
<gene>
    <name evidence="2" type="ORF">GCM10023349_26140</name>
</gene>
<evidence type="ECO:0000313" key="2">
    <source>
        <dbReference type="EMBL" id="GAA4706680.1"/>
    </source>
</evidence>
<keyword evidence="3" id="KW-1185">Reference proteome</keyword>
<dbReference type="Pfam" id="PF01370">
    <property type="entry name" value="Epimerase"/>
    <property type="match status" value="1"/>
</dbReference>
<feature type="domain" description="NAD-dependent epimerase/dehydratase" evidence="1">
    <location>
        <begin position="81"/>
        <end position="199"/>
    </location>
</feature>
<dbReference type="InterPro" id="IPR001509">
    <property type="entry name" value="Epimerase_deHydtase"/>
</dbReference>
<name>A0ABP8XIY8_9ACTN</name>
<evidence type="ECO:0000313" key="3">
    <source>
        <dbReference type="Proteomes" id="UP001499974"/>
    </source>
</evidence>
<comment type="caution">
    <text evidence="2">The sequence shown here is derived from an EMBL/GenBank/DDBJ whole genome shotgun (WGS) entry which is preliminary data.</text>
</comment>
<dbReference type="InterPro" id="IPR036291">
    <property type="entry name" value="NAD(P)-bd_dom_sf"/>
</dbReference>
<dbReference type="Proteomes" id="UP001499974">
    <property type="component" value="Unassembled WGS sequence"/>
</dbReference>
<dbReference type="SUPFAM" id="SSF51735">
    <property type="entry name" value="NAD(P)-binding Rossmann-fold domains"/>
    <property type="match status" value="1"/>
</dbReference>
<proteinExistence type="predicted"/>
<evidence type="ECO:0000259" key="1">
    <source>
        <dbReference type="Pfam" id="PF01370"/>
    </source>
</evidence>
<sequence>MLGGSVFLSQAVAADAVRRGHEVTCANRGTSGPVPDGARLVVWDRAQPAPGELSDDFEAVVDVGRYPSWTRTAVAAFPSAHWVFVSTVNVYSDESTPGGRPGTLPLRDALHEDVDLAVDMEAYGPMKVACEQIVRSGAASATVIRPGLIVGPGDPSGRFTYWPSRMADGGTVLAPGRPEDSTQVIDVHDLATWIVDAAEVRLVGDYDGVGRTTTMSAVLSEVAAGCDAEVELVWVPQDFLTEQGVEPWAGPDSLPLWLPRPEYDGMTAHDATPSYDAGLVTRPVADTARETLAWLRATPDAKVTGISREREAELLAAWAGR</sequence>
<organism evidence="2 3">
    <name type="scientific">Nocardioides conyzicola</name>
    <dbReference type="NCBI Taxonomy" id="1651781"/>
    <lineage>
        <taxon>Bacteria</taxon>
        <taxon>Bacillati</taxon>
        <taxon>Actinomycetota</taxon>
        <taxon>Actinomycetes</taxon>
        <taxon>Propionibacteriales</taxon>
        <taxon>Nocardioidaceae</taxon>
        <taxon>Nocardioides</taxon>
    </lineage>
</organism>